<dbReference type="PATRIC" id="fig|857265.3.peg.4470"/>
<dbReference type="RefSeq" id="WP_053939925.1">
    <property type="nucleotide sequence ID" value="NZ_LAQT01000038.1"/>
</dbReference>
<dbReference type="InterPro" id="IPR010352">
    <property type="entry name" value="DUF945"/>
</dbReference>
<organism evidence="1 2">
    <name type="scientific">Amantichitinum ursilacus</name>
    <dbReference type="NCBI Taxonomy" id="857265"/>
    <lineage>
        <taxon>Bacteria</taxon>
        <taxon>Pseudomonadati</taxon>
        <taxon>Pseudomonadota</taxon>
        <taxon>Betaproteobacteria</taxon>
        <taxon>Neisseriales</taxon>
        <taxon>Chitinibacteraceae</taxon>
        <taxon>Amantichitinum</taxon>
    </lineage>
</organism>
<proteinExistence type="predicted"/>
<dbReference type="Pfam" id="PF06097">
    <property type="entry name" value="DUF945"/>
    <property type="match status" value="1"/>
</dbReference>
<evidence type="ECO:0008006" key="3">
    <source>
        <dbReference type="Google" id="ProtNLM"/>
    </source>
</evidence>
<dbReference type="Proteomes" id="UP000037939">
    <property type="component" value="Unassembled WGS sequence"/>
</dbReference>
<keyword evidence="2" id="KW-1185">Reference proteome</keyword>
<gene>
    <name evidence="1" type="ORF">WG78_21820</name>
</gene>
<protein>
    <recommendedName>
        <fullName evidence="3">DUF945 domain-containing protein</fullName>
    </recommendedName>
</protein>
<sequence length="496" mass="54530">MKRKVLVGGSLAVVLLGAAYVGSSWMAGRSVQQTLDKQNQWLSSLPYFIVKNRDYQRGWFSSTEHVTLQINPQLYRFFLEKEGEPLPKFEVTYTQHIEHGPLPLISHFNPHPYKAVVTTEFNFTPDTQKFLTRFFGTQKPIQMENRIAFNDDGIIHITVPAFDYEEAISGVKIKWQGLDSTLDYGGDFNRVKFLATAPGLSGEAKGHAKFDLTNLTLTADHVRGKTGLMIGTSGTKVATFNLDMAGDSPFKLALQNFEYQGKLTENGELVDGSAHFLLDKLVLNDQPYGPAELLAEATHLHGPTLSRLGDEFNRLQKQQLTREQLSAELVKLAKSNGMPLLTHDPRLAIKTLDIKLPDSSIHLNAEVGLKGFEPGDLDQPAVFMRKLVAKANFHVPRKVVANIVTWQARNMFGNNGNGVSQADLDYLAGQFVEGQINRMADQKLINVDGDNLSADASLDAGKFVLNGVDVPLPWEQAAAAAGLKTTPSNASGAAAK</sequence>
<dbReference type="EMBL" id="LAQT01000038">
    <property type="protein sequence ID" value="KPC49202.1"/>
    <property type="molecule type" value="Genomic_DNA"/>
</dbReference>
<comment type="caution">
    <text evidence="1">The sequence shown here is derived from an EMBL/GenBank/DDBJ whole genome shotgun (WGS) entry which is preliminary data.</text>
</comment>
<dbReference type="AlphaFoldDB" id="A0A0N0XFN0"/>
<reference evidence="1 2" key="1">
    <citation type="submission" date="2015-07" db="EMBL/GenBank/DDBJ databases">
        <title>Draft genome sequence of the Amantichitinum ursilacus IGB-41, a new chitin-degrading bacterium.</title>
        <authorList>
            <person name="Kirstahler P."/>
            <person name="Guenther M."/>
            <person name="Grumaz C."/>
            <person name="Rupp S."/>
            <person name="Zibek S."/>
            <person name="Sohn K."/>
        </authorList>
    </citation>
    <scope>NUCLEOTIDE SEQUENCE [LARGE SCALE GENOMIC DNA]</scope>
    <source>
        <strain evidence="1 2">IGB-41</strain>
    </source>
</reference>
<accession>A0A0N0XFN0</accession>
<evidence type="ECO:0000313" key="1">
    <source>
        <dbReference type="EMBL" id="KPC49202.1"/>
    </source>
</evidence>
<name>A0A0N0XFN0_9NEIS</name>
<dbReference type="STRING" id="857265.WG78_21820"/>
<evidence type="ECO:0000313" key="2">
    <source>
        <dbReference type="Proteomes" id="UP000037939"/>
    </source>
</evidence>